<evidence type="ECO:0000313" key="2">
    <source>
        <dbReference type="EMBL" id="QFU19749.1"/>
    </source>
</evidence>
<proteinExistence type="predicted"/>
<keyword evidence="1 2" id="KW-0812">Transmembrane</keyword>
<reference evidence="2" key="1">
    <citation type="journal article" date="2019" name="Front Vet Sci">
        <title>Longitudinal and Cross-Sectional Sampling of Serpentovirus (Nidovirus) Infection in Captive Snakes Reveals High Prevalence, Persistent Infection, and Increased Mortality in Pythons and Divergent Serpentovirus Infection in Boas and Colubrids.</title>
        <authorList>
            <person name="Hoon-Hanks L.L."/>
            <person name="Ossiboff R.J."/>
            <person name="Bartolini P."/>
            <person name="Fogelson S.B."/>
            <person name="Perry S.M."/>
            <person name="Stohr A.C."/>
            <person name="Cross S.T."/>
            <person name="Wellehan J.F.X."/>
            <person name="Jacobson E.R."/>
            <person name="Dubovi E.J."/>
            <person name="Stenglein M.D."/>
        </authorList>
    </citation>
    <scope>NUCLEOTIDE SEQUENCE</scope>
    <source>
        <strain evidence="2">H0-2</strain>
    </source>
</reference>
<keyword evidence="1" id="KW-0472">Membrane</keyword>
<protein>
    <submittedName>
        <fullName evidence="2">Putative transmembrane protein</fullName>
    </submittedName>
</protein>
<organism evidence="2">
    <name type="scientific">Serpentovirinae sp</name>
    <dbReference type="NCBI Taxonomy" id="2661817"/>
    <lineage>
        <taxon>Viruses</taxon>
        <taxon>Riboviria</taxon>
        <taxon>Orthornavirae</taxon>
        <taxon>Pisuviricota</taxon>
        <taxon>Pisoniviricetes</taxon>
        <taxon>Nidovirales</taxon>
        <taxon>Tornidovirineae</taxon>
        <taxon>Tobaniviridae</taxon>
        <taxon>Serpentovirinae</taxon>
    </lineage>
</organism>
<keyword evidence="1" id="KW-1133">Transmembrane helix</keyword>
<gene>
    <name evidence="2" type="primary">ORF3</name>
</gene>
<feature type="transmembrane region" description="Helical" evidence="1">
    <location>
        <begin position="205"/>
        <end position="233"/>
    </location>
</feature>
<sequence>MKYLIVLTACLFFKYVLSTSSTTLSTSPTATSTVTAATTSSKSDTTLKTTITPKSERHISVISSTIKQSVATTQGSLQSKLYMTNCYCTNYCQVNVTDDQEVVADGVVSNGTVLFWESLITMFQPEISCVIKVETCSNKNYPTTSACLVAFSAYKPTNDCKTQQRLRNGLVPVCESQGVITIGSARKLSAVREVSFDTSQQTSGAFLASVVLISCLSTIIIVFAIRGAFVAGANITIKQPKQRFY</sequence>
<dbReference type="EMBL" id="MN161565">
    <property type="protein sequence ID" value="QFU19749.1"/>
    <property type="molecule type" value="Genomic_RNA"/>
</dbReference>
<reference evidence="2" key="2">
    <citation type="submission" date="2019-07" db="EMBL/GenBank/DDBJ databases">
        <authorList>
            <person name="Hoon-Hanks L."/>
            <person name="Stenglein M.D."/>
        </authorList>
    </citation>
    <scope>NUCLEOTIDE SEQUENCE</scope>
    <source>
        <strain evidence="2">H0-2</strain>
    </source>
</reference>
<accession>A0A5P9K4W9</accession>
<evidence type="ECO:0000256" key="1">
    <source>
        <dbReference type="SAM" id="Phobius"/>
    </source>
</evidence>
<name>A0A5P9K4W9_9NIDO</name>